<protein>
    <submittedName>
        <fullName evidence="2">Uncharacterized protein</fullName>
    </submittedName>
</protein>
<organism evidence="2 3">
    <name type="scientific">Melipona quadrifasciata</name>
    <dbReference type="NCBI Taxonomy" id="166423"/>
    <lineage>
        <taxon>Eukaryota</taxon>
        <taxon>Metazoa</taxon>
        <taxon>Ecdysozoa</taxon>
        <taxon>Arthropoda</taxon>
        <taxon>Hexapoda</taxon>
        <taxon>Insecta</taxon>
        <taxon>Pterygota</taxon>
        <taxon>Neoptera</taxon>
        <taxon>Endopterygota</taxon>
        <taxon>Hymenoptera</taxon>
        <taxon>Apocrita</taxon>
        <taxon>Aculeata</taxon>
        <taxon>Apoidea</taxon>
        <taxon>Anthophila</taxon>
        <taxon>Apidae</taxon>
        <taxon>Melipona</taxon>
    </lineage>
</organism>
<evidence type="ECO:0000256" key="1">
    <source>
        <dbReference type="SAM" id="MobiDB-lite"/>
    </source>
</evidence>
<dbReference type="AlphaFoldDB" id="A0A0N0U3J8"/>
<dbReference type="Proteomes" id="UP000053105">
    <property type="component" value="Unassembled WGS sequence"/>
</dbReference>
<sequence>MVFKKIHSFQIVLAGPAEQGVCLEKAVDKVPSKSRSDLRSSDGTNSLRRATSTYLVPLSPPTDTV</sequence>
<reference evidence="2 3" key="1">
    <citation type="submission" date="2015-07" db="EMBL/GenBank/DDBJ databases">
        <title>The genome of Melipona quadrifasciata.</title>
        <authorList>
            <person name="Pan H."/>
            <person name="Kapheim K."/>
        </authorList>
    </citation>
    <scope>NUCLEOTIDE SEQUENCE [LARGE SCALE GENOMIC DNA]</scope>
    <source>
        <strain evidence="2">0111107301</strain>
        <tissue evidence="2">Whole body</tissue>
    </source>
</reference>
<keyword evidence="3" id="KW-1185">Reference proteome</keyword>
<feature type="region of interest" description="Disordered" evidence="1">
    <location>
        <begin position="32"/>
        <end position="65"/>
    </location>
</feature>
<evidence type="ECO:0000313" key="3">
    <source>
        <dbReference type="Proteomes" id="UP000053105"/>
    </source>
</evidence>
<accession>A0A0N0U3J8</accession>
<name>A0A0N0U3J8_9HYME</name>
<proteinExistence type="predicted"/>
<dbReference type="EMBL" id="KQ435912">
    <property type="protein sequence ID" value="KOX68882.1"/>
    <property type="molecule type" value="Genomic_DNA"/>
</dbReference>
<feature type="compositionally biased region" description="Polar residues" evidence="1">
    <location>
        <begin position="41"/>
        <end position="54"/>
    </location>
</feature>
<gene>
    <name evidence="2" type="ORF">WN51_06280</name>
</gene>
<evidence type="ECO:0000313" key="2">
    <source>
        <dbReference type="EMBL" id="KOX68882.1"/>
    </source>
</evidence>